<feature type="region of interest" description="Disordered" evidence="5">
    <location>
        <begin position="484"/>
        <end position="614"/>
    </location>
</feature>
<evidence type="ECO:0000313" key="6">
    <source>
        <dbReference type="EMBL" id="KAK8837063.1"/>
    </source>
</evidence>
<protein>
    <recommendedName>
        <fullName evidence="8">RING-type domain-containing protein</fullName>
    </recommendedName>
</protein>
<dbReference type="PANTHER" id="PTHR18934:SF99">
    <property type="entry name" value="ATP-DEPENDENT RNA HELICASE DHX37-RELATED"/>
    <property type="match status" value="1"/>
</dbReference>
<evidence type="ECO:0000256" key="3">
    <source>
        <dbReference type="ARBA" id="ARBA00022806"/>
    </source>
</evidence>
<evidence type="ECO:0000313" key="7">
    <source>
        <dbReference type="Proteomes" id="UP001470230"/>
    </source>
</evidence>
<evidence type="ECO:0008006" key="8">
    <source>
        <dbReference type="Google" id="ProtNLM"/>
    </source>
</evidence>
<evidence type="ECO:0000256" key="2">
    <source>
        <dbReference type="ARBA" id="ARBA00022801"/>
    </source>
</evidence>
<keyword evidence="1" id="KW-0547">Nucleotide-binding</keyword>
<evidence type="ECO:0000256" key="5">
    <source>
        <dbReference type="SAM" id="MobiDB-lite"/>
    </source>
</evidence>
<comment type="caution">
    <text evidence="6">The sequence shown here is derived from an EMBL/GenBank/DDBJ whole genome shotgun (WGS) entry which is preliminary data.</text>
</comment>
<sequence>MQDISYSDCSLEEFLETLDPRDSCQNFQNFIIKVNDLLNKSLNSQEDLLFTSFNFGILIKLLTKFCVNIKSNIEYLQKEHIFSDDLSKVFSKIYSISSTYLNAFLKLSSQYIQKNYESDLISKIQNDINIFYSLLDIFSNIFGETINNISKSLDTKNDKKLQNLNLLLGIECSFFNFCVKVEESSNPPYFKSKFIQVYKFREEINQIKDEISLIKSFCCTGKKVCIPLFLLLRNLRDDNNSPFVIMMMQTPYHVWTQIKQFQKLLSKYIHFFNITCKSDELIQIFNDENNSKITLGILTSYNLIPLAHQLKNNVKFTGQTRFVLTDIYQKTFHNSVIVSQIIESKSQKKFNLPLNVILLSSFFPPEIENVFKGVASVISLSNHSQYTITEKQVLSTTKLDVKIQKSVKKAIYSMARLNQETENKSHEKVKHHNETVIKEVAECKEKTESKDETECKVESKDETECKEKVESKDETECKVESKDETECKEKTESKDETECKEKTESKDETECKEKTESKDETECKEKTESKDETECKEKTESKDETECKEKTESKDETECKEKTESKDETECKEKVESNDETECKEKTESKDETECKEKVESKDETECKVESKDETECKEKVESKDETECKVESKDETECKEKTESKDETECKEKVEFNDETECKEKTESKDETECKEKVESKDETECTEKTEYNGKDKSKSQEKAVYRKSNSTKVEEGHILCFLPDTKVCNRIRNLMTFNTRYDIEKTPKRKIIILKTTYKPNEGVDDFILKVIAEYEEYKKKEEKEKCIFFLPLVVSGITDIAISSLARKKLPKGLEGVNKLIFGTQFIENLKIKDVSVVIDSGSFKDLVFNHSNGLTANVEKAASEASMNLRKGRLGRTMNGLYIKIQQKDKSEESSILERDITNNLLSMKMKNINFENLTNLPYKAKEENLEYSIDLLNKNTDILDTITDFDIDTLGLEFRIPFHYLVAIIRYSQSIEEEKERNYIYFITSYISMLIIMNNLLLKYEMSDKLENYHDENSDIVTLYKVFNKLVISRRDELLGLKNCFSNLDKLIDKLKKILKYLFPNEKFYHIFKEIISFADKKGIYDIIDEFLSFFDDEWKSIHSFNFQGIRYVKTDKNPQLIFLGDDKLKINNNQTQGKIFLTKRPGWKGLNIPSQIYCFNIDCQSENKKHTELIGHLIHGKLPCPQAICSIERNIPAALNPWFNILLDTYFEKKIKFYFTTLGGKVFLSFLNNQNYDINEIEKGVDKCIRLFPHTPRGVLVYQSNFDLVTQIRSVGANDYESIDSTRWFGAQLTKEIIDNFSEMQLYELSLAYPNVVICSLFVNETCKYNELDHEFLYIVSSNPFTQPATRILSVVQNRIKSMNYKREKAPKNKVKYGHFQFPPHFIHPSLVYHEETQKCLLKWFQNYCPFIEEVVIDNHKFRMKLTEIVALHDHLYKNKEKDIKEQMNLQYVAVPFPKMILKDVFIERERWYVNTRYNTIIAPNDDAKKVEEFISMNMKKYKDKTHRSKLKENGVCPVWCIYGGCDQQELNECPYTIMLVNREVETQKICKNCIIEMLKIATDAFYSNGLVNYDRLGENNAKPISIMIPAVSKMYKDGKERFPLIPFGQFISVLFNFNDNELSSLVSAYLQSICDYTIRYKMKNVFTFCRLHPHTIYRIKDYKGKIHCKIDKCENSFCVLCHRMHSKDFNCRHLKLPNGNVYCPNCFTEIEKAGGCNIMDCRCGSCFCFECQRELTEAQSATHFLEHQKDRYNDRIEY</sequence>
<dbReference type="InterPro" id="IPR027417">
    <property type="entry name" value="P-loop_NTPase"/>
</dbReference>
<dbReference type="Proteomes" id="UP001470230">
    <property type="component" value="Unassembled WGS sequence"/>
</dbReference>
<reference evidence="6 7" key="1">
    <citation type="submission" date="2024-04" db="EMBL/GenBank/DDBJ databases">
        <title>Tritrichomonas musculus Genome.</title>
        <authorList>
            <person name="Alves-Ferreira E."/>
            <person name="Grigg M."/>
            <person name="Lorenzi H."/>
            <person name="Galac M."/>
        </authorList>
    </citation>
    <scope>NUCLEOTIDE SEQUENCE [LARGE SCALE GENOMIC DNA]</scope>
    <source>
        <strain evidence="6 7">EAF2021</strain>
    </source>
</reference>
<evidence type="ECO:0000256" key="4">
    <source>
        <dbReference type="ARBA" id="ARBA00022840"/>
    </source>
</evidence>
<dbReference type="Gene3D" id="3.40.50.300">
    <property type="entry name" value="P-loop containing nucleotide triphosphate hydrolases"/>
    <property type="match status" value="1"/>
</dbReference>
<organism evidence="6 7">
    <name type="scientific">Tritrichomonas musculus</name>
    <dbReference type="NCBI Taxonomy" id="1915356"/>
    <lineage>
        <taxon>Eukaryota</taxon>
        <taxon>Metamonada</taxon>
        <taxon>Parabasalia</taxon>
        <taxon>Tritrichomonadida</taxon>
        <taxon>Tritrichomonadidae</taxon>
        <taxon>Tritrichomonas</taxon>
    </lineage>
</organism>
<dbReference type="EMBL" id="JAPFFF010000062">
    <property type="protein sequence ID" value="KAK8837063.1"/>
    <property type="molecule type" value="Genomic_DNA"/>
</dbReference>
<name>A0ABR2GTU2_9EUKA</name>
<dbReference type="PANTHER" id="PTHR18934">
    <property type="entry name" value="ATP-DEPENDENT RNA HELICASE"/>
    <property type="match status" value="1"/>
</dbReference>
<dbReference type="SUPFAM" id="SSF57850">
    <property type="entry name" value="RING/U-box"/>
    <property type="match status" value="1"/>
</dbReference>
<keyword evidence="7" id="KW-1185">Reference proteome</keyword>
<evidence type="ECO:0000256" key="1">
    <source>
        <dbReference type="ARBA" id="ARBA00022741"/>
    </source>
</evidence>
<accession>A0ABR2GTU2</accession>
<gene>
    <name evidence="6" type="ORF">M9Y10_037112</name>
</gene>
<keyword evidence="3" id="KW-0347">Helicase</keyword>
<proteinExistence type="predicted"/>
<keyword evidence="4" id="KW-0067">ATP-binding</keyword>
<keyword evidence="2" id="KW-0378">Hydrolase</keyword>